<dbReference type="EMBL" id="MEKH01000005">
    <property type="protein sequence ID" value="ODO08274.1"/>
    <property type="molecule type" value="Genomic_DNA"/>
</dbReference>
<dbReference type="OrthoDB" id="25675at2759"/>
<dbReference type="GO" id="GO:0006364">
    <property type="term" value="P:rRNA processing"/>
    <property type="evidence" value="ECO:0007669"/>
    <property type="project" value="UniProtKB-KW"/>
</dbReference>
<feature type="region of interest" description="Disordered" evidence="8">
    <location>
        <begin position="186"/>
        <end position="286"/>
    </location>
</feature>
<keyword evidence="3" id="KW-0698">rRNA processing</keyword>
<evidence type="ECO:0000256" key="4">
    <source>
        <dbReference type="ARBA" id="ARBA00023242"/>
    </source>
</evidence>
<protein>
    <recommendedName>
        <fullName evidence="7">U three protein 23</fullName>
    </recommendedName>
</protein>
<dbReference type="SUPFAM" id="SSF88723">
    <property type="entry name" value="PIN domain-like"/>
    <property type="match status" value="1"/>
</dbReference>
<comment type="subcellular location">
    <subcellularLocation>
        <location evidence="1">Nucleus</location>
        <location evidence="1">Nucleolus</location>
    </subcellularLocation>
</comment>
<comment type="function">
    <text evidence="5">Involved in rRNA-processing and ribosome biogenesis.</text>
</comment>
<evidence type="ECO:0000256" key="8">
    <source>
        <dbReference type="SAM" id="MobiDB-lite"/>
    </source>
</evidence>
<keyword evidence="4" id="KW-0539">Nucleus</keyword>
<feature type="compositionally biased region" description="Acidic residues" evidence="8">
    <location>
        <begin position="235"/>
        <end position="245"/>
    </location>
</feature>
<dbReference type="InterPro" id="IPR029060">
    <property type="entry name" value="PIN-like_dom_sf"/>
</dbReference>
<evidence type="ECO:0000256" key="3">
    <source>
        <dbReference type="ARBA" id="ARBA00022552"/>
    </source>
</evidence>
<feature type="domain" description="UTP23 sensor motif region" evidence="9">
    <location>
        <begin position="196"/>
        <end position="213"/>
    </location>
</feature>
<evidence type="ECO:0000256" key="1">
    <source>
        <dbReference type="ARBA" id="ARBA00004604"/>
    </source>
</evidence>
<reference evidence="10 11" key="1">
    <citation type="submission" date="2016-06" db="EMBL/GenBank/DDBJ databases">
        <title>Evolution of pathogenesis and genome organization in the Tremellales.</title>
        <authorList>
            <person name="Cuomo C."/>
            <person name="Litvintseva A."/>
            <person name="Heitman J."/>
            <person name="Chen Y."/>
            <person name="Sun S."/>
            <person name="Springer D."/>
            <person name="Dromer F."/>
            <person name="Young S."/>
            <person name="Zeng Q."/>
            <person name="Chapman S."/>
            <person name="Gujja S."/>
            <person name="Saif S."/>
            <person name="Birren B."/>
        </authorList>
    </citation>
    <scope>NUCLEOTIDE SEQUENCE [LARGE SCALE GENOMIC DNA]</scope>
    <source>
        <strain evidence="10 11">CBS 6273</strain>
    </source>
</reference>
<keyword evidence="2" id="KW-0690">Ribosome biogenesis</keyword>
<accession>A0A1E3K4Z6</accession>
<evidence type="ECO:0000256" key="5">
    <source>
        <dbReference type="ARBA" id="ARBA00037300"/>
    </source>
</evidence>
<evidence type="ECO:0000259" key="9">
    <source>
        <dbReference type="Pfam" id="PF24779"/>
    </source>
</evidence>
<dbReference type="Proteomes" id="UP000095149">
    <property type="component" value="Unassembled WGS sequence"/>
</dbReference>
<dbReference type="GO" id="GO:0032040">
    <property type="term" value="C:small-subunit processome"/>
    <property type="evidence" value="ECO:0007669"/>
    <property type="project" value="InterPro"/>
</dbReference>
<evidence type="ECO:0000313" key="10">
    <source>
        <dbReference type="EMBL" id="ODO08274.1"/>
    </source>
</evidence>
<dbReference type="FunFam" id="3.40.50.1010:FF:000006">
    <property type="entry name" value="rRNA-processing protein UTP23 homolog"/>
    <property type="match status" value="1"/>
</dbReference>
<gene>
    <name evidence="10" type="ORF">I350_03864</name>
</gene>
<dbReference type="InterPro" id="IPR006984">
    <property type="entry name" value="Fcf1/UTP23"/>
</dbReference>
<dbReference type="PANTHER" id="PTHR12416">
    <property type="entry name" value="RRNA-PROCESSING PROTEIN UTP23 HOMOLOG"/>
    <property type="match status" value="1"/>
</dbReference>
<dbReference type="CDD" id="cd09865">
    <property type="entry name" value="PIN_ScUtp23p-like"/>
    <property type="match status" value="1"/>
</dbReference>
<dbReference type="InterPro" id="IPR057776">
    <property type="entry name" value="UTP23_sensor"/>
</dbReference>
<evidence type="ECO:0000256" key="6">
    <source>
        <dbReference type="ARBA" id="ARBA00038503"/>
    </source>
</evidence>
<evidence type="ECO:0000313" key="11">
    <source>
        <dbReference type="Proteomes" id="UP000095149"/>
    </source>
</evidence>
<evidence type="ECO:0000256" key="2">
    <source>
        <dbReference type="ARBA" id="ARBA00022517"/>
    </source>
</evidence>
<name>A0A1E3K4Z6_9TREE</name>
<feature type="compositionally biased region" description="Basic and acidic residues" evidence="8">
    <location>
        <begin position="215"/>
        <end position="234"/>
    </location>
</feature>
<proteinExistence type="inferred from homology"/>
<dbReference type="Gene3D" id="3.40.50.1010">
    <property type="entry name" value="5'-nuclease"/>
    <property type="match status" value="1"/>
</dbReference>
<sequence>MRQKRAKTYKRVMALYTQTFGFRQPFQVLVSQDVLIEGAKCELNMPKQFLNITQGECKLMITQCCMEALYKMGRDVQKTTDLAKTFERRKCNHRTALEPDKCLEDVIGQTNKHRYILASQSTALRLASDRIPALPLIHFNARGVLVLSPLSTATVREKNKAEEGRRLEGVKVLEGVVDGGNVVGAAEAGPGAGVEKRARKVKGVNPLSMKKKKVEKKEGEGEGEGEGGKRRREVDLEEESADVGDGEGKRKRKRTKKKTEVQEAIEELNETNKVAGGEPEGGEASD</sequence>
<dbReference type="Pfam" id="PF04900">
    <property type="entry name" value="Fcf1"/>
    <property type="match status" value="1"/>
</dbReference>
<comment type="similarity">
    <text evidence="6">Belongs to the UTP23/FCF1 family. UTP23 subfamily.</text>
</comment>
<comment type="caution">
    <text evidence="10">The sequence shown here is derived from an EMBL/GenBank/DDBJ whole genome shotgun (WGS) entry which is preliminary data.</text>
</comment>
<dbReference type="AlphaFoldDB" id="A0A1E3K4Z6"/>
<dbReference type="Pfam" id="PF24779">
    <property type="entry name" value="UTP23_sensor"/>
    <property type="match status" value="1"/>
</dbReference>
<evidence type="ECO:0000256" key="7">
    <source>
        <dbReference type="ARBA" id="ARBA00076388"/>
    </source>
</evidence>
<organism evidence="10 11">
    <name type="scientific">Cryptococcus amylolentus CBS 6273</name>
    <dbReference type="NCBI Taxonomy" id="1296118"/>
    <lineage>
        <taxon>Eukaryota</taxon>
        <taxon>Fungi</taxon>
        <taxon>Dikarya</taxon>
        <taxon>Basidiomycota</taxon>
        <taxon>Agaricomycotina</taxon>
        <taxon>Tremellomycetes</taxon>
        <taxon>Tremellales</taxon>
        <taxon>Cryptococcaceae</taxon>
        <taxon>Cryptococcus</taxon>
    </lineage>
</organism>